<dbReference type="GO" id="GO:0016646">
    <property type="term" value="F:oxidoreductase activity, acting on the CH-NH group of donors, NAD or NADP as acceptor"/>
    <property type="evidence" value="ECO:0007669"/>
    <property type="project" value="UniProtKB-ARBA"/>
</dbReference>
<protein>
    <submittedName>
        <fullName evidence="3">Flavin reductase like domain protein</fullName>
    </submittedName>
</protein>
<evidence type="ECO:0000313" key="3">
    <source>
        <dbReference type="EMBL" id="KIE47615.1"/>
    </source>
</evidence>
<gene>
    <name evidence="3" type="ORF">U732_3004</name>
</gene>
<evidence type="ECO:0000256" key="1">
    <source>
        <dbReference type="ARBA" id="ARBA00038054"/>
    </source>
</evidence>
<dbReference type="AlphaFoldDB" id="A0A0C1UK01"/>
<comment type="caution">
    <text evidence="3">The sequence shown here is derived from an EMBL/GenBank/DDBJ whole genome shotgun (WGS) entry which is preliminary data.</text>
</comment>
<feature type="domain" description="Flavin reductase like" evidence="2">
    <location>
        <begin position="21"/>
        <end position="165"/>
    </location>
</feature>
<proteinExistence type="inferred from homology"/>
<dbReference type="RefSeq" id="WP_039631380.1">
    <property type="nucleotide sequence ID" value="NZ_AYSO01000014.1"/>
</dbReference>
<accession>A0A0C1UK01</accession>
<dbReference type="EMBL" id="AYSO01000014">
    <property type="protein sequence ID" value="KIE47615.1"/>
    <property type="molecule type" value="Genomic_DNA"/>
</dbReference>
<evidence type="ECO:0000259" key="2">
    <source>
        <dbReference type="Pfam" id="PF01613"/>
    </source>
</evidence>
<dbReference type="Gene3D" id="2.30.110.10">
    <property type="entry name" value="Electron Transport, Fmn-binding Protein, Chain A"/>
    <property type="match status" value="1"/>
</dbReference>
<dbReference type="InterPro" id="IPR002563">
    <property type="entry name" value="Flavin_Rdtase-like_dom"/>
</dbReference>
<dbReference type="InterPro" id="IPR012349">
    <property type="entry name" value="Split_barrel_FMN-bd"/>
</dbReference>
<dbReference type="InterPro" id="IPR052174">
    <property type="entry name" value="Flavoredoxin"/>
</dbReference>
<name>A0A0C1UK01_9CLOT</name>
<dbReference type="STRING" id="29341.RSJ17_08715"/>
<dbReference type="OrthoDB" id="9791490at2"/>
<comment type="similarity">
    <text evidence="1">Belongs to the flavoredoxin family.</text>
</comment>
<organism evidence="3 4">
    <name type="scientific">Clostridium argentinense CDC 2741</name>
    <dbReference type="NCBI Taxonomy" id="1418104"/>
    <lineage>
        <taxon>Bacteria</taxon>
        <taxon>Bacillati</taxon>
        <taxon>Bacillota</taxon>
        <taxon>Clostridia</taxon>
        <taxon>Eubacteriales</taxon>
        <taxon>Clostridiaceae</taxon>
        <taxon>Clostridium</taxon>
    </lineage>
</organism>
<dbReference type="SUPFAM" id="SSF50475">
    <property type="entry name" value="FMN-binding split barrel"/>
    <property type="match status" value="1"/>
</dbReference>
<dbReference type="PANTHER" id="PTHR43567">
    <property type="entry name" value="FLAVOREDOXIN-RELATED-RELATED"/>
    <property type="match status" value="1"/>
</dbReference>
<dbReference type="Proteomes" id="UP000031366">
    <property type="component" value="Unassembled WGS sequence"/>
</dbReference>
<sequence>MKANFTNHLEEVMENLYTKGAFLTVKSKDKTNTMTISWGDIGYQWKRPIFTVLVRKSRYTYEFIENSDNFTVSIPLDDSKKSGLAFCGSKSGRDYDKFEECGLTTEKSNIVETPIIGGENIMHYECKIVYKQELDINLLDEEIKNTIYSDNDIHVLYYGEIVDCYKK</sequence>
<dbReference type="Pfam" id="PF01613">
    <property type="entry name" value="Flavin_Reduct"/>
    <property type="match status" value="1"/>
</dbReference>
<keyword evidence="4" id="KW-1185">Reference proteome</keyword>
<evidence type="ECO:0000313" key="4">
    <source>
        <dbReference type="Proteomes" id="UP000031366"/>
    </source>
</evidence>
<reference evidence="3 4" key="1">
    <citation type="journal article" date="2015" name="Infect. Genet. Evol.">
        <title>Genomic sequences of six botulinum neurotoxin-producing strains representing three clostridial species illustrate the mobility and diversity of botulinum neurotoxin genes.</title>
        <authorList>
            <person name="Smith T.J."/>
            <person name="Hill K.K."/>
            <person name="Xie G."/>
            <person name="Foley B.T."/>
            <person name="Williamson C.H."/>
            <person name="Foster J.T."/>
            <person name="Johnson S.L."/>
            <person name="Chertkov O."/>
            <person name="Teshima H."/>
            <person name="Gibbons H.S."/>
            <person name="Johnsky L.A."/>
            <person name="Karavis M.A."/>
            <person name="Smith L.A."/>
        </authorList>
    </citation>
    <scope>NUCLEOTIDE SEQUENCE [LARGE SCALE GENOMIC DNA]</scope>
    <source>
        <strain evidence="3 4">CDC 2741</strain>
    </source>
</reference>
<dbReference type="PANTHER" id="PTHR43567:SF5">
    <property type="entry name" value="HYPOTHETICAL CYTOSOLIC PROTEIN"/>
    <property type="match status" value="1"/>
</dbReference>
<dbReference type="GO" id="GO:0010181">
    <property type="term" value="F:FMN binding"/>
    <property type="evidence" value="ECO:0007669"/>
    <property type="project" value="InterPro"/>
</dbReference>